<dbReference type="EMBL" id="CP033912">
    <property type="protein sequence ID" value="AZA94726.1"/>
    <property type="molecule type" value="Genomic_DNA"/>
</dbReference>
<dbReference type="Proteomes" id="UP000274073">
    <property type="component" value="Chromosome"/>
</dbReference>
<proteinExistence type="predicted"/>
<accession>A0AAD1DLT1</accession>
<dbReference type="EMBL" id="CP033915">
    <property type="protein sequence ID" value="AZA86315.1"/>
    <property type="molecule type" value="Genomic_DNA"/>
</dbReference>
<dbReference type="RefSeq" id="WP_123853967.1">
    <property type="nucleotide sequence ID" value="NZ_CP033912.1"/>
</dbReference>
<name>A0AAD1DLT1_9FLAO</name>
<reference evidence="3 4" key="1">
    <citation type="submission" date="2018-11" db="EMBL/GenBank/DDBJ databases">
        <title>Proposal to divide the Flavobacteriaceae and reorganize its genera based on Amino Acid Identity values calculated from whole genome sequences.</title>
        <authorList>
            <person name="Nicholson A.C."/>
            <person name="Gulvik C.A."/>
            <person name="Whitney A.M."/>
            <person name="Humrighouse B.W."/>
            <person name="Bell M."/>
            <person name="Holmes B."/>
            <person name="Steigerwalt A.G."/>
            <person name="Villarma A."/>
            <person name="Sheth M."/>
            <person name="Batra D."/>
            <person name="Pryor J."/>
            <person name="Bernardet J.-F."/>
            <person name="Hugo C."/>
            <person name="Kampfer P."/>
            <person name="Newman J."/>
            <person name="McQuiston J.R."/>
        </authorList>
    </citation>
    <scope>NUCLEOTIDE SEQUENCE [LARGE SCALE GENOMIC DNA]</scope>
    <source>
        <strain evidence="1 3">G0207</strain>
        <strain evidence="2 4">H5143</strain>
    </source>
</reference>
<evidence type="ECO:0000313" key="2">
    <source>
        <dbReference type="EMBL" id="AZA94726.1"/>
    </source>
</evidence>
<dbReference type="Proteomes" id="UP000281741">
    <property type="component" value="Chromosome"/>
</dbReference>
<protein>
    <submittedName>
        <fullName evidence="1">Uncharacterized protein</fullName>
    </submittedName>
</protein>
<keyword evidence="4" id="KW-1185">Reference proteome</keyword>
<evidence type="ECO:0000313" key="3">
    <source>
        <dbReference type="Proteomes" id="UP000274073"/>
    </source>
</evidence>
<evidence type="ECO:0000313" key="1">
    <source>
        <dbReference type="EMBL" id="AZA86315.1"/>
    </source>
</evidence>
<organism evidence="1 3">
    <name type="scientific">Chryseobacterium shandongense</name>
    <dbReference type="NCBI Taxonomy" id="1493872"/>
    <lineage>
        <taxon>Bacteria</taxon>
        <taxon>Pseudomonadati</taxon>
        <taxon>Bacteroidota</taxon>
        <taxon>Flavobacteriia</taxon>
        <taxon>Flavobacteriales</taxon>
        <taxon>Weeksellaceae</taxon>
        <taxon>Chryseobacterium group</taxon>
        <taxon>Chryseobacterium</taxon>
    </lineage>
</organism>
<dbReference type="AlphaFoldDB" id="A0AAD1DLT1"/>
<gene>
    <name evidence="1" type="ORF">EG349_05690</name>
    <name evidence="2" type="ORF">EG353_03710</name>
</gene>
<evidence type="ECO:0000313" key="4">
    <source>
        <dbReference type="Proteomes" id="UP000281741"/>
    </source>
</evidence>
<sequence length="72" mass="8575">MNELDYNSIKRKIESQKCTEHNENPQFIKTSKGYEIKACCENFRSQLMKKAEKIIVDETQKAIEKMMKNIFK</sequence>